<keyword evidence="3" id="KW-0645">Protease</keyword>
<feature type="compositionally biased region" description="Acidic residues" evidence="7">
    <location>
        <begin position="96"/>
        <end position="106"/>
    </location>
</feature>
<dbReference type="Gene3D" id="3.10.20.90">
    <property type="entry name" value="Phosphatidylinositol 3-kinase Catalytic Subunit, Chain A, domain 1"/>
    <property type="match status" value="1"/>
</dbReference>
<keyword evidence="8" id="KW-0812">Transmembrane</keyword>
<sequence length="964" mass="104545">MEDRVGGETGSSGAAHVPPEEIGEKDVDAGDASAARERQMELEAGAKSEEKERQSEDAGDRLHESVVRSEGDRNGRDEPEDGTTETEGKGETGANEGEDGATEEEQTVPRFRLRVRCAPFNPVVEIASNKTFQDLLKAVAQVTELPYLEDAEKFSLLAGFPPKRLEAARDARLSSFLQDGEVLTPERRRSSQDAAIVCSTTSPLSRREGRGAAQRTPSRRTVSQDANIHTLSSSGRREPALSSPGADSHRRSGREGGRKGRAPALGSSEEEVAENLVRLFHVISHFGFFLFTLFLPLLIVALFPPLNLLPRLLARIRCSRHVKNAGETTADERWGAVQGGRFEIKEGHPQPGKFTVSFFAPVAGRVDTQRTEEYTALPKTLVLLVLSQVWKSAEDVDRHNLRPYYMAHAQPMMFWNIVRHFQGDFGACFRQGLPAAAVDELLERKRELSVKAKENKRQAEEAALVREEKRLMRAQQKLARAARPKATAQREDVPGVTPQSETVSSLAAEESAWGGEGKETGAQERGQEAQEEGTGDERGARAETSGRNAGSEERRDELRVAIIPVADGSEGEAERGAGKPPGGPLPPEGRPGDRDGGEKDGNDAKKNPQKNGEKTEGRGGPASEESVQRGDENSAIEQAEGDGARKQRASAGEQRKRRRAVEAEGDGANEAAQESEERHRRPRIDEQENAVCCGVTTASSAPCLAEEASNEGGVESAVAQNAALTAASSRLEGEPSSDCPRPALSSAASPSRTSFGREKGDSEEISTMQRPGDVSAKPEEERSTGDAATGRRRRRGANGDGTKSEAVPPLPEILVSWVGKEEEEDEDYEAVSEEEEDTERRRSTRRVNANAGNRRRRGNVTGKGKKGETEGACSHESRADRSSPTQADSRAPSSSLSSLPSVSREVDTKKRARHSRGRRRGGAAVPREEKLREEQQQTVEERRRNLAAAAEARAARQALSPSSG</sequence>
<feature type="region of interest" description="Disordered" evidence="7">
    <location>
        <begin position="476"/>
        <end position="689"/>
    </location>
</feature>
<gene>
    <name evidence="11" type="ORF">BN1204_063110</name>
    <name evidence="10" type="ORF">NCLIV_063110</name>
</gene>
<feature type="compositionally biased region" description="Basic and acidic residues" evidence="7">
    <location>
        <begin position="865"/>
        <end position="881"/>
    </location>
</feature>
<dbReference type="GeneID" id="13445108"/>
<protein>
    <recommendedName>
        <fullName evidence="2">ubiquitinyl hydrolase 1</fullName>
        <ecNumber evidence="2">3.4.19.12</ecNumber>
    </recommendedName>
</protein>
<feature type="compositionally biased region" description="Basic and acidic residues" evidence="7">
    <location>
        <begin position="18"/>
        <end position="77"/>
    </location>
</feature>
<dbReference type="AlphaFoldDB" id="F0VQ88"/>
<name>F0VQ88_NEOCL</name>
<evidence type="ECO:0000256" key="1">
    <source>
        <dbReference type="ARBA" id="ARBA00000707"/>
    </source>
</evidence>
<feature type="region of interest" description="Disordered" evidence="7">
    <location>
        <begin position="184"/>
        <end position="267"/>
    </location>
</feature>
<evidence type="ECO:0000256" key="3">
    <source>
        <dbReference type="ARBA" id="ARBA00022670"/>
    </source>
</evidence>
<evidence type="ECO:0000313" key="11">
    <source>
        <dbReference type="EMBL" id="CEL70628.1"/>
    </source>
</evidence>
<feature type="compositionally biased region" description="Basic and acidic residues" evidence="7">
    <location>
        <begin position="516"/>
        <end position="528"/>
    </location>
</feature>
<dbReference type="EMBL" id="FR823393">
    <property type="protein sequence ID" value="CBZ55885.1"/>
    <property type="molecule type" value="Genomic_DNA"/>
</dbReference>
<feature type="domain" description="OTU1 Ubl" evidence="9">
    <location>
        <begin position="112"/>
        <end position="165"/>
    </location>
</feature>
<feature type="transmembrane region" description="Helical" evidence="8">
    <location>
        <begin position="286"/>
        <end position="309"/>
    </location>
</feature>
<evidence type="ECO:0000256" key="2">
    <source>
        <dbReference type="ARBA" id="ARBA00012759"/>
    </source>
</evidence>
<reference evidence="10" key="1">
    <citation type="submission" date="2011-02" db="EMBL/GenBank/DDBJ databases">
        <authorList>
            <person name="Aslett M."/>
        </authorList>
    </citation>
    <scope>NUCLEOTIDE SEQUENCE</scope>
    <source>
        <strain evidence="10">Liverpool</strain>
    </source>
</reference>
<dbReference type="InParanoid" id="F0VQ88"/>
<feature type="compositionally biased region" description="Basic residues" evidence="7">
    <location>
        <begin position="910"/>
        <end position="921"/>
    </location>
</feature>
<dbReference type="EMBL" id="LN714487">
    <property type="protein sequence ID" value="CEL70628.1"/>
    <property type="molecule type" value="Genomic_DNA"/>
</dbReference>
<comment type="catalytic activity">
    <reaction evidence="1">
        <text>Thiol-dependent hydrolysis of ester, thioester, amide, peptide and isopeptide bonds formed by the C-terminal Gly of ubiquitin (a 76-residue protein attached to proteins as an intracellular targeting signal).</text>
        <dbReference type="EC" id="3.4.19.12"/>
    </reaction>
</comment>
<feature type="compositionally biased region" description="Basic and acidic residues" evidence="7">
    <location>
        <begin position="926"/>
        <end position="944"/>
    </location>
</feature>
<proteinExistence type="predicted"/>
<feature type="compositionally biased region" description="Low complexity" evidence="7">
    <location>
        <begin position="889"/>
        <end position="903"/>
    </location>
</feature>
<reference evidence="10" key="2">
    <citation type="submission" date="2011-03" db="EMBL/GenBank/DDBJ databases">
        <title>Comparative genomics and transcriptomics of Neospora caninum and Toxoplasma gondii.</title>
        <authorList>
            <person name="Reid A.J."/>
            <person name="Sohal A."/>
            <person name="Harris D."/>
            <person name="Quail M."/>
            <person name="Sanders M."/>
            <person name="Berriman M."/>
            <person name="Wastling J.M."/>
            <person name="Pain A."/>
        </authorList>
    </citation>
    <scope>NUCLEOTIDE SEQUENCE</scope>
    <source>
        <strain evidence="10">Liverpool</strain>
    </source>
</reference>
<dbReference type="Proteomes" id="UP000007494">
    <property type="component" value="Chromosome XII"/>
</dbReference>
<evidence type="ECO:0000256" key="6">
    <source>
        <dbReference type="ARBA" id="ARBA00022807"/>
    </source>
</evidence>
<feature type="compositionally biased region" description="Basic and acidic residues" evidence="7">
    <location>
        <begin position="550"/>
        <end position="559"/>
    </location>
</feature>
<feature type="compositionally biased region" description="Basic and acidic residues" evidence="7">
    <location>
        <begin position="590"/>
        <end position="617"/>
    </location>
</feature>
<organism evidence="10 12">
    <name type="scientific">Neospora caninum (strain Liverpool)</name>
    <dbReference type="NCBI Taxonomy" id="572307"/>
    <lineage>
        <taxon>Eukaryota</taxon>
        <taxon>Sar</taxon>
        <taxon>Alveolata</taxon>
        <taxon>Apicomplexa</taxon>
        <taxon>Conoidasida</taxon>
        <taxon>Coccidia</taxon>
        <taxon>Eucoccidiorida</taxon>
        <taxon>Eimeriorina</taxon>
        <taxon>Sarcocystidae</taxon>
        <taxon>Neospora</taxon>
    </lineage>
</organism>
<evidence type="ECO:0000313" key="10">
    <source>
        <dbReference type="EMBL" id="CBZ55885.1"/>
    </source>
</evidence>
<dbReference type="RefSeq" id="XP_003885911.1">
    <property type="nucleotide sequence ID" value="XM_003885862.1"/>
</dbReference>
<dbReference type="VEuPathDB" id="ToxoDB:NCLIV_063110"/>
<evidence type="ECO:0000256" key="4">
    <source>
        <dbReference type="ARBA" id="ARBA00022786"/>
    </source>
</evidence>
<keyword evidence="4" id="KW-0833">Ubl conjugation pathway</keyword>
<feature type="compositionally biased region" description="Polar residues" evidence="7">
    <location>
        <begin position="215"/>
        <end position="234"/>
    </location>
</feature>
<evidence type="ECO:0000313" key="12">
    <source>
        <dbReference type="Proteomes" id="UP000007494"/>
    </source>
</evidence>
<evidence type="ECO:0000256" key="7">
    <source>
        <dbReference type="SAM" id="MobiDB-lite"/>
    </source>
</evidence>
<evidence type="ECO:0000256" key="5">
    <source>
        <dbReference type="ARBA" id="ARBA00022801"/>
    </source>
</evidence>
<dbReference type="eggNOG" id="ENOG502QYA1">
    <property type="taxonomic scope" value="Eukaryota"/>
</dbReference>
<feature type="compositionally biased region" description="Basic and acidic residues" evidence="7">
    <location>
        <begin position="247"/>
        <end position="258"/>
    </location>
</feature>
<feature type="compositionally biased region" description="Low complexity" evidence="7">
    <location>
        <begin position="740"/>
        <end position="754"/>
    </location>
</feature>
<keyword evidence="12" id="KW-1185">Reference proteome</keyword>
<dbReference type="OrthoDB" id="333752at2759"/>
<evidence type="ECO:0000259" key="9">
    <source>
        <dbReference type="Pfam" id="PF21403"/>
    </source>
</evidence>
<keyword evidence="8" id="KW-0472">Membrane</keyword>
<dbReference type="OMA" id="HAVETRH"/>
<feature type="compositionally biased region" description="Low complexity" evidence="7">
    <location>
        <begin position="946"/>
        <end position="958"/>
    </location>
</feature>
<keyword evidence="6" id="KW-0788">Thiol protease</keyword>
<dbReference type="EC" id="3.4.19.12" evidence="2"/>
<dbReference type="Pfam" id="PF21403">
    <property type="entry name" value="OTU1_UBXL"/>
    <property type="match status" value="1"/>
</dbReference>
<reference evidence="12" key="3">
    <citation type="journal article" date="2012" name="PLoS Pathog.">
        <title>Comparative genomics of the apicomplexan parasites Toxoplasma gondii and Neospora caninum: Coccidia differing in host range and transmission strategy.</title>
        <authorList>
            <person name="Reid A.J."/>
            <person name="Vermont S.J."/>
            <person name="Cotton J.A."/>
            <person name="Harris D."/>
            <person name="Hill-Cawthorne G.A."/>
            <person name="Konen-Waisman S."/>
            <person name="Latham S.M."/>
            <person name="Mourier T."/>
            <person name="Norton R."/>
            <person name="Quail M.A."/>
            <person name="Sanders M."/>
            <person name="Shanmugam D."/>
            <person name="Sohal A."/>
            <person name="Wasmuth J.D."/>
            <person name="Brunk B."/>
            <person name="Grigg M.E."/>
            <person name="Howard J.C."/>
            <person name="Parkinson J."/>
            <person name="Roos D.S."/>
            <person name="Trees A.J."/>
            <person name="Berriman M."/>
            <person name="Pain A."/>
            <person name="Wastling J.M."/>
        </authorList>
    </citation>
    <scope>NUCLEOTIDE SEQUENCE [LARGE SCALE GENOMIC DNA]</scope>
    <source>
        <strain evidence="12">Liverpool</strain>
    </source>
</reference>
<feature type="compositionally biased region" description="Acidic residues" evidence="7">
    <location>
        <begin position="821"/>
        <end position="837"/>
    </location>
</feature>
<evidence type="ECO:0000256" key="8">
    <source>
        <dbReference type="SAM" id="Phobius"/>
    </source>
</evidence>
<feature type="region of interest" description="Disordered" evidence="7">
    <location>
        <begin position="1"/>
        <end position="108"/>
    </location>
</feature>
<dbReference type="InterPro" id="IPR048857">
    <property type="entry name" value="OTU1_Ubl"/>
</dbReference>
<accession>F0VQ88</accession>
<keyword evidence="8" id="KW-1133">Transmembrane helix</keyword>
<keyword evidence="5" id="KW-0378">Hydrolase</keyword>
<reference evidence="11" key="4">
    <citation type="journal article" date="2015" name="PLoS ONE">
        <title>Comprehensive Evaluation of Toxoplasma gondii VEG and Neospora caninum LIV Genomes with Tachyzoite Stage Transcriptome and Proteome Defines Novel Transcript Features.</title>
        <authorList>
            <person name="Ramaprasad A."/>
            <person name="Mourier T."/>
            <person name="Naeem R."/>
            <person name="Malas T.B."/>
            <person name="Moussa E."/>
            <person name="Panigrahi A."/>
            <person name="Vermont S.J."/>
            <person name="Otto T.D."/>
            <person name="Wastling J."/>
            <person name="Pain A."/>
        </authorList>
    </citation>
    <scope>NUCLEOTIDE SEQUENCE</scope>
    <source>
        <strain evidence="11">Liverpool</strain>
    </source>
</reference>
<feature type="compositionally biased region" description="Basic and acidic residues" evidence="7">
    <location>
        <begin position="675"/>
        <end position="686"/>
    </location>
</feature>
<feature type="region of interest" description="Disordered" evidence="7">
    <location>
        <begin position="726"/>
        <end position="964"/>
    </location>
</feature>